<sequence>MKLMEHRTAFVNYAVAGLLTDRTRNSCRSIQQLLHRVADLPGYGGCRTGHSDGGPRRAQTSQQGATAMGLNLMDNRGVTLDRQRFTWRDMVQKPISKLNDDACSRVHIILLNGLELEALNSGHACARMNNSLQPVLAQVRRVEQHQATAVTGATTTRPTARRLRPPTPVDPAGYVP</sequence>
<name>A0ABS8XT98_9BURK</name>
<comment type="caution">
    <text evidence="2">The sequence shown here is derived from an EMBL/GenBank/DDBJ whole genome shotgun (WGS) entry which is preliminary data.</text>
</comment>
<organism evidence="2 3">
    <name type="scientific">Pelomonas cellulosilytica</name>
    <dbReference type="NCBI Taxonomy" id="2906762"/>
    <lineage>
        <taxon>Bacteria</taxon>
        <taxon>Pseudomonadati</taxon>
        <taxon>Pseudomonadota</taxon>
        <taxon>Betaproteobacteria</taxon>
        <taxon>Burkholderiales</taxon>
        <taxon>Sphaerotilaceae</taxon>
        <taxon>Roseateles</taxon>
    </lineage>
</organism>
<gene>
    <name evidence="2" type="ORF">LXT13_16155</name>
</gene>
<dbReference type="EMBL" id="JAJTWU010000006">
    <property type="protein sequence ID" value="MCE4555939.1"/>
    <property type="molecule type" value="Genomic_DNA"/>
</dbReference>
<accession>A0ABS8XT98</accession>
<reference evidence="2 3" key="1">
    <citation type="submission" date="2021-12" db="EMBL/GenBank/DDBJ databases">
        <title>Genome seq of P8.</title>
        <authorList>
            <person name="Seo T."/>
        </authorList>
    </citation>
    <scope>NUCLEOTIDE SEQUENCE [LARGE SCALE GENOMIC DNA]</scope>
    <source>
        <strain evidence="2 3">P8</strain>
    </source>
</reference>
<dbReference type="RefSeq" id="WP_233372989.1">
    <property type="nucleotide sequence ID" value="NZ_JAJTWU010000006.1"/>
</dbReference>
<protein>
    <submittedName>
        <fullName evidence="2">Uncharacterized protein</fullName>
    </submittedName>
</protein>
<proteinExistence type="predicted"/>
<evidence type="ECO:0000313" key="3">
    <source>
        <dbReference type="Proteomes" id="UP001200741"/>
    </source>
</evidence>
<keyword evidence="3" id="KW-1185">Reference proteome</keyword>
<evidence type="ECO:0000313" key="2">
    <source>
        <dbReference type="EMBL" id="MCE4555939.1"/>
    </source>
</evidence>
<feature type="region of interest" description="Disordered" evidence="1">
    <location>
        <begin position="146"/>
        <end position="176"/>
    </location>
</feature>
<dbReference type="Proteomes" id="UP001200741">
    <property type="component" value="Unassembled WGS sequence"/>
</dbReference>
<evidence type="ECO:0000256" key="1">
    <source>
        <dbReference type="SAM" id="MobiDB-lite"/>
    </source>
</evidence>
<feature type="compositionally biased region" description="Low complexity" evidence="1">
    <location>
        <begin position="147"/>
        <end position="158"/>
    </location>
</feature>